<dbReference type="GO" id="GO:0046872">
    <property type="term" value="F:metal ion binding"/>
    <property type="evidence" value="ECO:0007669"/>
    <property type="project" value="UniProtKB-KW"/>
</dbReference>
<protein>
    <recommendedName>
        <fullName evidence="12">Oxidized purine nucleoside triphosphate hydrolase</fullName>
        <ecNumber evidence="11">3.6.1.56</ecNumber>
    </recommendedName>
    <alternativeName>
        <fullName evidence="16">2-hydroxy-dATP diphosphatase</fullName>
    </alternativeName>
    <alternativeName>
        <fullName evidence="15">7,8-dihydro-8-oxoguanine triphosphatase</fullName>
    </alternativeName>
    <alternativeName>
        <fullName evidence="14">8-oxo-dGTPase</fullName>
    </alternativeName>
    <alternativeName>
        <fullName evidence="17">Methylated purine nucleoside triphosphate hydrolase</fullName>
    </alternativeName>
    <alternativeName>
        <fullName evidence="13">Nucleoside diphosphate-linked moiety X motif 1</fullName>
    </alternativeName>
</protein>
<dbReference type="EC" id="3.6.1.56" evidence="11"/>
<organism evidence="23 24">
    <name type="scientific">Candidatus Woesebacteria bacterium GW2011_GWB1_40_12</name>
    <dbReference type="NCBI Taxonomy" id="1618576"/>
    <lineage>
        <taxon>Bacteria</taxon>
        <taxon>Candidatus Woeseibacteriota</taxon>
    </lineage>
</organism>
<dbReference type="Gene3D" id="3.90.79.10">
    <property type="entry name" value="Nucleoside Triphosphate Pyrophosphohydrolase"/>
    <property type="match status" value="1"/>
</dbReference>
<dbReference type="GO" id="GO:0005737">
    <property type="term" value="C:cytoplasm"/>
    <property type="evidence" value="ECO:0007669"/>
    <property type="project" value="TreeGrafter"/>
</dbReference>
<keyword evidence="6" id="KW-0460">Magnesium</keyword>
<comment type="catalytic activity">
    <reaction evidence="18">
        <text>N(6)-methyl-ATP + H2O = N(6)-methyl-AMP + diphosphate + H(+)</text>
        <dbReference type="Rhea" id="RHEA:67608"/>
        <dbReference type="ChEBI" id="CHEBI:15377"/>
        <dbReference type="ChEBI" id="CHEBI:15378"/>
        <dbReference type="ChEBI" id="CHEBI:33019"/>
        <dbReference type="ChEBI" id="CHEBI:144842"/>
        <dbReference type="ChEBI" id="CHEBI:172873"/>
    </reaction>
    <physiologicalReaction direction="left-to-right" evidence="18">
        <dbReference type="Rhea" id="RHEA:67609"/>
    </physiologicalReaction>
</comment>
<dbReference type="PRINTS" id="PR01403">
    <property type="entry name" value="8OXTPHPHTASE"/>
</dbReference>
<evidence type="ECO:0000256" key="8">
    <source>
        <dbReference type="ARBA" id="ARBA00024459"/>
    </source>
</evidence>
<reference evidence="23 24" key="1">
    <citation type="journal article" date="2015" name="Nature">
        <title>rRNA introns, odd ribosomes, and small enigmatic genomes across a large radiation of phyla.</title>
        <authorList>
            <person name="Brown C.T."/>
            <person name="Hug L.A."/>
            <person name="Thomas B.C."/>
            <person name="Sharon I."/>
            <person name="Castelle C.J."/>
            <person name="Singh A."/>
            <person name="Wilkins M.J."/>
            <person name="Williams K.H."/>
            <person name="Banfield J.F."/>
        </authorList>
    </citation>
    <scope>NUCLEOTIDE SEQUENCE [LARGE SCALE GENOMIC DNA]</scope>
</reference>
<comment type="caution">
    <text evidence="23">The sequence shown here is derived from an EMBL/GenBank/DDBJ whole genome shotgun (WGS) entry which is preliminary data.</text>
</comment>
<comment type="catalytic activity">
    <reaction evidence="10">
        <text>2-oxo-ATP + H2O = 2-oxo-AMP + diphosphate + H(+)</text>
        <dbReference type="Rhea" id="RHEA:67392"/>
        <dbReference type="ChEBI" id="CHEBI:15377"/>
        <dbReference type="ChEBI" id="CHEBI:15378"/>
        <dbReference type="ChEBI" id="CHEBI:33019"/>
        <dbReference type="ChEBI" id="CHEBI:71395"/>
        <dbReference type="ChEBI" id="CHEBI:172878"/>
    </reaction>
    <physiologicalReaction direction="left-to-right" evidence="10">
        <dbReference type="Rhea" id="RHEA:67393"/>
    </physiologicalReaction>
</comment>
<evidence type="ECO:0000256" key="4">
    <source>
        <dbReference type="ARBA" id="ARBA00022723"/>
    </source>
</evidence>
<evidence type="ECO:0000256" key="7">
    <source>
        <dbReference type="ARBA" id="ARBA00024448"/>
    </source>
</evidence>
<comment type="subunit">
    <text evidence="3">Monomer.</text>
</comment>
<evidence type="ECO:0000256" key="3">
    <source>
        <dbReference type="ARBA" id="ARBA00011245"/>
    </source>
</evidence>
<dbReference type="GO" id="GO:0042262">
    <property type="term" value="P:DNA protection"/>
    <property type="evidence" value="ECO:0007669"/>
    <property type="project" value="InterPro"/>
</dbReference>
<dbReference type="PANTHER" id="PTHR43758:SF2">
    <property type="entry name" value="OXIDIZED PURINE NUCLEOSIDE TRIPHOSPHATE HYDROLASE"/>
    <property type="match status" value="1"/>
</dbReference>
<evidence type="ECO:0000256" key="1">
    <source>
        <dbReference type="ARBA" id="ARBA00001946"/>
    </source>
</evidence>
<dbReference type="Pfam" id="PF00293">
    <property type="entry name" value="NUDIX"/>
    <property type="match status" value="1"/>
</dbReference>
<dbReference type="PROSITE" id="PS00893">
    <property type="entry name" value="NUDIX_BOX"/>
    <property type="match status" value="1"/>
</dbReference>
<dbReference type="GO" id="GO:0008413">
    <property type="term" value="F:8-oxo-7,8-dihydroguanosine triphosphate pyrophosphatase activity"/>
    <property type="evidence" value="ECO:0007669"/>
    <property type="project" value="InterPro"/>
</dbReference>
<dbReference type="PANTHER" id="PTHR43758">
    <property type="entry name" value="7,8-DIHYDRO-8-OXOGUANINE TRIPHOSPHATASE"/>
    <property type="match status" value="1"/>
</dbReference>
<dbReference type="PROSITE" id="PS51462">
    <property type="entry name" value="NUDIX"/>
    <property type="match status" value="1"/>
</dbReference>
<evidence type="ECO:0000256" key="16">
    <source>
        <dbReference type="ARBA" id="ARBA00031927"/>
    </source>
</evidence>
<evidence type="ECO:0000256" key="18">
    <source>
        <dbReference type="ARBA" id="ARBA00048002"/>
    </source>
</evidence>
<feature type="domain" description="Nudix hydrolase" evidence="22">
    <location>
        <begin position="15"/>
        <end position="142"/>
    </location>
</feature>
<name>A0A0G0R3Q3_9BACT</name>
<evidence type="ECO:0000256" key="2">
    <source>
        <dbReference type="ARBA" id="ARBA00005582"/>
    </source>
</evidence>
<evidence type="ECO:0000256" key="20">
    <source>
        <dbReference type="ARBA" id="ARBA00049032"/>
    </source>
</evidence>
<comment type="catalytic activity">
    <reaction evidence="19">
        <text>O(6)-methyl-dGTP + H2O = O(6)-methyl-dGMP + diphosphate + H(+)</text>
        <dbReference type="Rhea" id="RHEA:67600"/>
        <dbReference type="ChEBI" id="CHEBI:15377"/>
        <dbReference type="ChEBI" id="CHEBI:15378"/>
        <dbReference type="ChEBI" id="CHEBI:33019"/>
        <dbReference type="ChEBI" id="CHEBI:169974"/>
        <dbReference type="ChEBI" id="CHEBI:169975"/>
    </reaction>
    <physiologicalReaction direction="left-to-right" evidence="19">
        <dbReference type="Rhea" id="RHEA:67601"/>
    </physiologicalReaction>
</comment>
<dbReference type="AlphaFoldDB" id="A0A0G0R3Q3"/>
<comment type="catalytic activity">
    <reaction evidence="8">
        <text>2-oxo-dATP + H2O = 2-oxo-dAMP + diphosphate + H(+)</text>
        <dbReference type="Rhea" id="RHEA:31583"/>
        <dbReference type="ChEBI" id="CHEBI:15377"/>
        <dbReference type="ChEBI" id="CHEBI:15378"/>
        <dbReference type="ChEBI" id="CHEBI:33019"/>
        <dbReference type="ChEBI" id="CHEBI:63212"/>
        <dbReference type="ChEBI" id="CHEBI:77897"/>
        <dbReference type="EC" id="3.6.1.56"/>
    </reaction>
    <physiologicalReaction direction="left-to-right" evidence="8">
        <dbReference type="Rhea" id="RHEA:31584"/>
    </physiologicalReaction>
</comment>
<comment type="catalytic activity">
    <reaction evidence="7">
        <text>8-oxo-dATP + H2O = 8-oxo-dAMP + diphosphate + H(+)</text>
        <dbReference type="Rhea" id="RHEA:65396"/>
        <dbReference type="ChEBI" id="CHEBI:15377"/>
        <dbReference type="ChEBI" id="CHEBI:15378"/>
        <dbReference type="ChEBI" id="CHEBI:33019"/>
        <dbReference type="ChEBI" id="CHEBI:71361"/>
        <dbReference type="ChEBI" id="CHEBI:172871"/>
    </reaction>
    <physiologicalReaction direction="left-to-right" evidence="7">
        <dbReference type="Rhea" id="RHEA:65397"/>
    </physiologicalReaction>
</comment>
<dbReference type="GO" id="GO:0008828">
    <property type="term" value="F:dATP diphosphatase activity"/>
    <property type="evidence" value="ECO:0007669"/>
    <property type="project" value="UniProtKB-EC"/>
</dbReference>
<comment type="catalytic activity">
    <reaction evidence="20">
        <text>N(6)-methyl-dATP + H2O = N(6)-methyl-dAMP + diphosphate + H(+)</text>
        <dbReference type="Rhea" id="RHEA:67604"/>
        <dbReference type="ChEBI" id="CHEBI:15377"/>
        <dbReference type="ChEBI" id="CHEBI:15378"/>
        <dbReference type="ChEBI" id="CHEBI:33019"/>
        <dbReference type="ChEBI" id="CHEBI:169976"/>
        <dbReference type="ChEBI" id="CHEBI:172872"/>
    </reaction>
    <physiologicalReaction direction="left-to-right" evidence="20">
        <dbReference type="Rhea" id="RHEA:67605"/>
    </physiologicalReaction>
</comment>
<gene>
    <name evidence="23" type="ORF">UT76_C0005G0017</name>
</gene>
<dbReference type="EMBL" id="LBYA01000005">
    <property type="protein sequence ID" value="KKR44391.1"/>
    <property type="molecule type" value="Genomic_DNA"/>
</dbReference>
<dbReference type="InterPro" id="IPR003563">
    <property type="entry name" value="8ODP"/>
</dbReference>
<dbReference type="Proteomes" id="UP000034215">
    <property type="component" value="Unassembled WGS sequence"/>
</dbReference>
<evidence type="ECO:0000256" key="17">
    <source>
        <dbReference type="ARBA" id="ARBA00032071"/>
    </source>
</evidence>
<proteinExistence type="inferred from homology"/>
<dbReference type="InterPro" id="IPR000086">
    <property type="entry name" value="NUDIX_hydrolase_dom"/>
</dbReference>
<evidence type="ECO:0000256" key="19">
    <source>
        <dbReference type="ARBA" id="ARBA00048894"/>
    </source>
</evidence>
<dbReference type="InterPro" id="IPR020084">
    <property type="entry name" value="NUDIX_hydrolase_CS"/>
</dbReference>
<comment type="similarity">
    <text evidence="2">Belongs to the Nudix hydrolase family.</text>
</comment>
<evidence type="ECO:0000256" key="11">
    <source>
        <dbReference type="ARBA" id="ARBA00026103"/>
    </source>
</evidence>
<evidence type="ECO:0000256" key="13">
    <source>
        <dbReference type="ARBA" id="ARBA00029673"/>
    </source>
</evidence>
<comment type="cofactor">
    <cofactor evidence="1">
        <name>Mg(2+)</name>
        <dbReference type="ChEBI" id="CHEBI:18420"/>
    </cofactor>
</comment>
<evidence type="ECO:0000256" key="14">
    <source>
        <dbReference type="ARBA" id="ARBA00030634"/>
    </source>
</evidence>
<comment type="catalytic activity">
    <reaction evidence="9">
        <text>8-oxo-dGTP + H2O = 8-oxo-dGMP + diphosphate + H(+)</text>
        <dbReference type="Rhea" id="RHEA:31575"/>
        <dbReference type="ChEBI" id="CHEBI:15377"/>
        <dbReference type="ChEBI" id="CHEBI:15378"/>
        <dbReference type="ChEBI" id="CHEBI:33019"/>
        <dbReference type="ChEBI" id="CHEBI:63224"/>
        <dbReference type="ChEBI" id="CHEBI:77896"/>
    </reaction>
    <physiologicalReaction direction="left-to-right" evidence="9">
        <dbReference type="Rhea" id="RHEA:31576"/>
    </physiologicalReaction>
</comment>
<dbReference type="InterPro" id="IPR015797">
    <property type="entry name" value="NUDIX_hydrolase-like_dom_sf"/>
</dbReference>
<evidence type="ECO:0000256" key="6">
    <source>
        <dbReference type="ARBA" id="ARBA00022842"/>
    </source>
</evidence>
<accession>A0A0G0R3Q3</accession>
<evidence type="ECO:0000256" key="10">
    <source>
        <dbReference type="ARBA" id="ARBA00024596"/>
    </source>
</evidence>
<keyword evidence="4" id="KW-0479">Metal-binding</keyword>
<evidence type="ECO:0000256" key="9">
    <source>
        <dbReference type="ARBA" id="ARBA00024486"/>
    </source>
</evidence>
<evidence type="ECO:0000256" key="5">
    <source>
        <dbReference type="ARBA" id="ARBA00022801"/>
    </source>
</evidence>
<sequence>MKSEILEAKGKALNPLRQATLVFLVKENQILLAMKRRGFGVNLWNGVGGKITDGESVENAAKREANEEIGINLLSINKVATLNFYFSDKPDWNQQVVVYLSDSWNGTPKESEEMSPKWFDINEIPYDKMWDDDIHWLPDVLKGINIEADFLFNEEQKMIEKDVRKITLR</sequence>
<evidence type="ECO:0000313" key="23">
    <source>
        <dbReference type="EMBL" id="KKR44391.1"/>
    </source>
</evidence>
<comment type="function">
    <text evidence="21">Oxidized purine nucleoside triphosphate hydrolase which is a prominent sanitizer of the oxidized nucleotide pool. Catalyzes the hydrolysis of 2-oxo-dATP (2-hydroxy-dATP) into 2-oxo-dAMP. Also has a significant hydrolase activity toward 2-oxo-ATP, 8-oxo-dGTP and 8-oxo-dATP. Through the hydrolysis of oxidized purine nucleoside triphosphates, prevents their incorporation into DNA and the subsequent transversions A:T to C:G and G:C to T:A. Also catalyzes the hydrolysis of methylated purine nucleoside triphosphate preventing their integration into DNA. Through this antimutagenic activity protects cells from oxidative stress.</text>
</comment>
<evidence type="ECO:0000313" key="24">
    <source>
        <dbReference type="Proteomes" id="UP000034215"/>
    </source>
</evidence>
<dbReference type="SUPFAM" id="SSF55811">
    <property type="entry name" value="Nudix"/>
    <property type="match status" value="1"/>
</dbReference>
<keyword evidence="5 23" id="KW-0378">Hydrolase</keyword>
<dbReference type="CDD" id="cd03427">
    <property type="entry name" value="NUDIX_MTH1_Nudt1"/>
    <property type="match status" value="1"/>
</dbReference>
<evidence type="ECO:0000259" key="22">
    <source>
        <dbReference type="PROSITE" id="PS51462"/>
    </source>
</evidence>
<evidence type="ECO:0000256" key="21">
    <source>
        <dbReference type="ARBA" id="ARBA00053094"/>
    </source>
</evidence>
<evidence type="ECO:0000256" key="15">
    <source>
        <dbReference type="ARBA" id="ARBA00030682"/>
    </source>
</evidence>
<evidence type="ECO:0000256" key="12">
    <source>
        <dbReference type="ARBA" id="ARBA00026218"/>
    </source>
</evidence>